<organism evidence="2 3">
    <name type="scientific">Porphyromonas uenonis 60-3</name>
    <dbReference type="NCBI Taxonomy" id="596327"/>
    <lineage>
        <taxon>Bacteria</taxon>
        <taxon>Pseudomonadati</taxon>
        <taxon>Bacteroidota</taxon>
        <taxon>Bacteroidia</taxon>
        <taxon>Bacteroidales</taxon>
        <taxon>Porphyromonadaceae</taxon>
        <taxon>Porphyromonas</taxon>
    </lineage>
</organism>
<feature type="domain" description="Integrase catalytic" evidence="1">
    <location>
        <begin position="53"/>
        <end position="171"/>
    </location>
</feature>
<dbReference type="RefSeq" id="WP_007365531.1">
    <property type="nucleotide sequence ID" value="NZ_ACLR01000171.1"/>
</dbReference>
<dbReference type="GO" id="GO:0003676">
    <property type="term" value="F:nucleic acid binding"/>
    <property type="evidence" value="ECO:0007669"/>
    <property type="project" value="InterPro"/>
</dbReference>
<dbReference type="PANTHER" id="PTHR10948:SF23">
    <property type="entry name" value="TRANSPOSASE INSI FOR INSERTION SEQUENCE ELEMENT IS30A-RELATED"/>
    <property type="match status" value="1"/>
</dbReference>
<dbReference type="PANTHER" id="PTHR10948">
    <property type="entry name" value="TRANSPOSASE"/>
    <property type="match status" value="1"/>
</dbReference>
<dbReference type="InterPro" id="IPR001584">
    <property type="entry name" value="Integrase_cat-core"/>
</dbReference>
<dbReference type="GO" id="GO:0004803">
    <property type="term" value="F:transposase activity"/>
    <property type="evidence" value="ECO:0007669"/>
    <property type="project" value="TreeGrafter"/>
</dbReference>
<dbReference type="OrthoDB" id="1014811at2"/>
<dbReference type="GO" id="GO:0032196">
    <property type="term" value="P:transposition"/>
    <property type="evidence" value="ECO:0007669"/>
    <property type="project" value="TreeGrafter"/>
</dbReference>
<evidence type="ECO:0000313" key="3">
    <source>
        <dbReference type="Proteomes" id="UP000003303"/>
    </source>
</evidence>
<dbReference type="AlphaFoldDB" id="C2MCD0"/>
<dbReference type="InterPro" id="IPR012337">
    <property type="entry name" value="RNaseH-like_sf"/>
</dbReference>
<dbReference type="GO" id="GO:0015074">
    <property type="term" value="P:DNA integration"/>
    <property type="evidence" value="ECO:0007669"/>
    <property type="project" value="InterPro"/>
</dbReference>
<protein>
    <recommendedName>
        <fullName evidence="1">Integrase catalytic domain-containing protein</fullName>
    </recommendedName>
</protein>
<comment type="caution">
    <text evidence="2">The sequence shown here is derived from an EMBL/GenBank/DDBJ whole genome shotgun (WGS) entry which is preliminary data.</text>
</comment>
<sequence length="171" mass="19799">MEQIPMARKTTLYTYLHLNKKNKGSLYLCCRHALRRRKQRLVAPTKWEKRKSISQRPICIDQQLREDDLEMGPTDGSNNKGAILTITDRKTGYLIMENPKHGKDAKQLPMVVNRRLAFLKRRGQIFSITIDNGAEFTHFKSIEPALKILVFFAKPYCSSDKPHIENMNGLI</sequence>
<accession>C2MCD0</accession>
<gene>
    <name evidence="2" type="ORF">PORUE0001_1704</name>
</gene>
<dbReference type="Gene3D" id="3.30.420.10">
    <property type="entry name" value="Ribonuclease H-like superfamily/Ribonuclease H"/>
    <property type="match status" value="1"/>
</dbReference>
<dbReference type="eggNOG" id="COG2826">
    <property type="taxonomic scope" value="Bacteria"/>
</dbReference>
<dbReference type="EMBL" id="ACLR01000171">
    <property type="protein sequence ID" value="EEK16619.1"/>
    <property type="molecule type" value="Genomic_DNA"/>
</dbReference>
<name>C2MCD0_9PORP</name>
<reference evidence="2 3" key="1">
    <citation type="submission" date="2009-04" db="EMBL/GenBank/DDBJ databases">
        <authorList>
            <person name="Sebastian Y."/>
            <person name="Madupu R."/>
            <person name="Durkin A.S."/>
            <person name="Torralba M."/>
            <person name="Methe B."/>
            <person name="Sutton G.G."/>
            <person name="Strausberg R.L."/>
            <person name="Nelson K.E."/>
        </authorList>
    </citation>
    <scope>NUCLEOTIDE SEQUENCE [LARGE SCALE GENOMIC DNA]</scope>
    <source>
        <strain evidence="2 3">60-3</strain>
    </source>
</reference>
<proteinExistence type="predicted"/>
<dbReference type="SUPFAM" id="SSF53098">
    <property type="entry name" value="Ribonuclease H-like"/>
    <property type="match status" value="1"/>
</dbReference>
<dbReference type="PROSITE" id="PS50994">
    <property type="entry name" value="INTEGRASE"/>
    <property type="match status" value="1"/>
</dbReference>
<dbReference type="InterPro" id="IPR053392">
    <property type="entry name" value="Transposase_IS30-like"/>
</dbReference>
<dbReference type="Proteomes" id="UP000003303">
    <property type="component" value="Unassembled WGS sequence"/>
</dbReference>
<dbReference type="NCBIfam" id="NF033563">
    <property type="entry name" value="transpos_IS30"/>
    <property type="match status" value="1"/>
</dbReference>
<dbReference type="InterPro" id="IPR036397">
    <property type="entry name" value="RNaseH_sf"/>
</dbReference>
<dbReference type="GO" id="GO:0005829">
    <property type="term" value="C:cytosol"/>
    <property type="evidence" value="ECO:0007669"/>
    <property type="project" value="TreeGrafter"/>
</dbReference>
<keyword evidence="3" id="KW-1185">Reference proteome</keyword>
<evidence type="ECO:0000313" key="2">
    <source>
        <dbReference type="EMBL" id="EEK16619.1"/>
    </source>
</evidence>
<dbReference type="InterPro" id="IPR051917">
    <property type="entry name" value="Transposase-Integrase"/>
</dbReference>
<evidence type="ECO:0000259" key="1">
    <source>
        <dbReference type="PROSITE" id="PS50994"/>
    </source>
</evidence>